<dbReference type="InterPro" id="IPR007219">
    <property type="entry name" value="XnlR_reg_dom"/>
</dbReference>
<dbReference type="PANTHER" id="PTHR31001:SF50">
    <property type="entry name" value="ZN(II)2CYS6 TRANSCRIPTION FACTOR (EUROFUNG)"/>
    <property type="match status" value="1"/>
</dbReference>
<dbReference type="OrthoDB" id="435881at2759"/>
<sequence>MDIMSLPSSESQSEATRPVSDRDLKTWSCVTCRRRKVKCDRRDPCANCVKNNIECHFPVTGRLPRRSRDPASWKPPSQRQSELLGRLRRLEDLVTELTGQVELTSVHGPGSATDMLEPPNTRNPGPPASSASSAGGVSTKATQSTSEVYEDFGRLVVNQGWGMRVDKGFWSIFCDEVEHIFQAIEDVSDGPEGHEGLSRTTESQNTGESSANGHCHGYVFGTPCAFDADAAGDLYPLPSQVPFIWKTYVESVDPFIKAVHTPSVDDILTQARGKFGTLGPGIEALLFAIGLAAIASLDEEEASESFRVSKSELISRFRLGTERALGHSRFLTTKDTTVVQALVIYLSVLPHIGAQQEASALAGVLLRIATRLGLHKELSTSTYASLEVETRRRLWWQICFIESRSRDSRVPGLSFSEYAFDTKPPTNVNDEDIRAGSIALEPPEPRPTQMTLTLIRCEIWRLHQTLRHNPDKTLRANMEAFHEIRSTVESDHLQYLDVEDAFESFIKTITSLFFAKVEQAIYTEHLRRSHAHNPHVRGLFFAASVAVIEAMRDLKTNPAWKRWRWQLQGHFPWHAVGAVFIQLCHLPWTPVSERAWNIARGLFDELPRDPRKYELWQRLSDLATRAGICRDGHMARATEQASNVGWQWNHPGETTTQGLHGGYPAGGIGDASLQPSTLLLQGLSISGDVSVAIRASVTASDVGNFGSTLGGSWEKLSDHMVSDLGGEAALSSIIKDVLDENGGTSEHELYAVGEGPGGWWQDWDDVADINMF</sequence>
<dbReference type="EMBL" id="PKSG01000183">
    <property type="protein sequence ID" value="POR37996.1"/>
    <property type="molecule type" value="Genomic_DNA"/>
</dbReference>
<dbReference type="GO" id="GO:0008270">
    <property type="term" value="F:zinc ion binding"/>
    <property type="evidence" value="ECO:0007669"/>
    <property type="project" value="InterPro"/>
</dbReference>
<dbReference type="InterPro" id="IPR036864">
    <property type="entry name" value="Zn2-C6_fun-type_DNA-bd_sf"/>
</dbReference>
<dbReference type="CDD" id="cd00067">
    <property type="entry name" value="GAL4"/>
    <property type="match status" value="1"/>
</dbReference>
<dbReference type="Proteomes" id="UP000237481">
    <property type="component" value="Unassembled WGS sequence"/>
</dbReference>
<evidence type="ECO:0000256" key="4">
    <source>
        <dbReference type="SAM" id="MobiDB-lite"/>
    </source>
</evidence>
<dbReference type="PROSITE" id="PS50048">
    <property type="entry name" value="ZN2_CY6_FUNGAL_2"/>
    <property type="match status" value="1"/>
</dbReference>
<protein>
    <submittedName>
        <fullName evidence="6">Transcriptional regulatory protein</fullName>
    </submittedName>
</protein>
<dbReference type="SUPFAM" id="SSF57701">
    <property type="entry name" value="Zn2/Cys6 DNA-binding domain"/>
    <property type="match status" value="1"/>
</dbReference>
<proteinExistence type="predicted"/>
<dbReference type="InterPro" id="IPR001138">
    <property type="entry name" value="Zn2Cys6_DnaBD"/>
</dbReference>
<gene>
    <name evidence="6" type="ORF">TPAR_01808</name>
</gene>
<dbReference type="Pfam" id="PF04082">
    <property type="entry name" value="Fungal_trans"/>
    <property type="match status" value="1"/>
</dbReference>
<organism evidence="6 7">
    <name type="scientific">Tolypocladium paradoxum</name>
    <dbReference type="NCBI Taxonomy" id="94208"/>
    <lineage>
        <taxon>Eukaryota</taxon>
        <taxon>Fungi</taxon>
        <taxon>Dikarya</taxon>
        <taxon>Ascomycota</taxon>
        <taxon>Pezizomycotina</taxon>
        <taxon>Sordariomycetes</taxon>
        <taxon>Hypocreomycetidae</taxon>
        <taxon>Hypocreales</taxon>
        <taxon>Ophiocordycipitaceae</taxon>
        <taxon>Tolypocladium</taxon>
    </lineage>
</organism>
<comment type="subcellular location">
    <subcellularLocation>
        <location evidence="1">Nucleus</location>
    </subcellularLocation>
</comment>
<feature type="domain" description="Zn(2)-C6 fungal-type" evidence="5">
    <location>
        <begin position="28"/>
        <end position="57"/>
    </location>
</feature>
<evidence type="ECO:0000313" key="7">
    <source>
        <dbReference type="Proteomes" id="UP000237481"/>
    </source>
</evidence>
<dbReference type="Gene3D" id="4.10.240.10">
    <property type="entry name" value="Zn(2)-C6 fungal-type DNA-binding domain"/>
    <property type="match status" value="1"/>
</dbReference>
<keyword evidence="7" id="KW-1185">Reference proteome</keyword>
<dbReference type="SMART" id="SM00906">
    <property type="entry name" value="Fungal_trans"/>
    <property type="match status" value="1"/>
</dbReference>
<dbReference type="PANTHER" id="PTHR31001">
    <property type="entry name" value="UNCHARACTERIZED TRANSCRIPTIONAL REGULATORY PROTEIN"/>
    <property type="match status" value="1"/>
</dbReference>
<feature type="region of interest" description="Disordered" evidence="4">
    <location>
        <begin position="101"/>
        <end position="144"/>
    </location>
</feature>
<feature type="region of interest" description="Disordered" evidence="4">
    <location>
        <begin position="188"/>
        <end position="211"/>
    </location>
</feature>
<dbReference type="GO" id="GO:0000981">
    <property type="term" value="F:DNA-binding transcription factor activity, RNA polymerase II-specific"/>
    <property type="evidence" value="ECO:0007669"/>
    <property type="project" value="InterPro"/>
</dbReference>
<comment type="caution">
    <text evidence="6">The sequence shown here is derived from an EMBL/GenBank/DDBJ whole genome shotgun (WGS) entry which is preliminary data.</text>
</comment>
<dbReference type="GO" id="GO:0003677">
    <property type="term" value="F:DNA binding"/>
    <property type="evidence" value="ECO:0007669"/>
    <property type="project" value="InterPro"/>
</dbReference>
<dbReference type="GO" id="GO:0005634">
    <property type="term" value="C:nucleus"/>
    <property type="evidence" value="ECO:0007669"/>
    <property type="project" value="UniProtKB-SubCell"/>
</dbReference>
<dbReference type="Pfam" id="PF00172">
    <property type="entry name" value="Zn_clus"/>
    <property type="match status" value="1"/>
</dbReference>
<reference evidence="6 7" key="1">
    <citation type="submission" date="2018-01" db="EMBL/GenBank/DDBJ databases">
        <title>Harnessing the power of phylogenomics to disentangle the directionality and signatures of interkingdom host jumping in the parasitic fungal genus Tolypocladium.</title>
        <authorList>
            <person name="Quandt C.A."/>
            <person name="Patterson W."/>
            <person name="Spatafora J.W."/>
        </authorList>
    </citation>
    <scope>NUCLEOTIDE SEQUENCE [LARGE SCALE GENOMIC DNA]</scope>
    <source>
        <strain evidence="6 7">NRBC 100945</strain>
    </source>
</reference>
<feature type="region of interest" description="Disordered" evidence="4">
    <location>
        <begin position="60"/>
        <end position="81"/>
    </location>
</feature>
<dbReference type="SMART" id="SM00066">
    <property type="entry name" value="GAL4"/>
    <property type="match status" value="1"/>
</dbReference>
<evidence type="ECO:0000256" key="3">
    <source>
        <dbReference type="ARBA" id="ARBA00023242"/>
    </source>
</evidence>
<evidence type="ECO:0000256" key="1">
    <source>
        <dbReference type="ARBA" id="ARBA00004123"/>
    </source>
</evidence>
<feature type="compositionally biased region" description="Polar residues" evidence="4">
    <location>
        <begin position="198"/>
        <end position="211"/>
    </location>
</feature>
<evidence type="ECO:0000313" key="6">
    <source>
        <dbReference type="EMBL" id="POR37996.1"/>
    </source>
</evidence>
<dbReference type="GO" id="GO:0006351">
    <property type="term" value="P:DNA-templated transcription"/>
    <property type="evidence" value="ECO:0007669"/>
    <property type="project" value="InterPro"/>
</dbReference>
<dbReference type="InterPro" id="IPR050613">
    <property type="entry name" value="Sec_Metabolite_Reg"/>
</dbReference>
<dbReference type="PROSITE" id="PS00463">
    <property type="entry name" value="ZN2_CY6_FUNGAL_1"/>
    <property type="match status" value="1"/>
</dbReference>
<feature type="compositionally biased region" description="Polar residues" evidence="4">
    <location>
        <begin position="1"/>
        <end position="15"/>
    </location>
</feature>
<feature type="region of interest" description="Disordered" evidence="4">
    <location>
        <begin position="1"/>
        <end position="20"/>
    </location>
</feature>
<evidence type="ECO:0000256" key="2">
    <source>
        <dbReference type="ARBA" id="ARBA00022723"/>
    </source>
</evidence>
<accession>A0A2S4L6B7</accession>
<dbReference type="CDD" id="cd12148">
    <property type="entry name" value="fungal_TF_MHR"/>
    <property type="match status" value="1"/>
</dbReference>
<name>A0A2S4L6B7_9HYPO</name>
<dbReference type="AlphaFoldDB" id="A0A2S4L6B7"/>
<evidence type="ECO:0000259" key="5">
    <source>
        <dbReference type="PROSITE" id="PS50048"/>
    </source>
</evidence>
<dbReference type="STRING" id="94208.A0A2S4L6B7"/>
<keyword evidence="2" id="KW-0479">Metal-binding</keyword>
<keyword evidence="3" id="KW-0539">Nucleus</keyword>